<keyword evidence="2" id="KW-1185">Reference proteome</keyword>
<accession>A0A4Z1BJ61</accession>
<organism evidence="1 2">
    <name type="scientific">Empedobacter tilapiae</name>
    <dbReference type="NCBI Taxonomy" id="2491114"/>
    <lineage>
        <taxon>Bacteria</taxon>
        <taxon>Pseudomonadati</taxon>
        <taxon>Bacteroidota</taxon>
        <taxon>Flavobacteriia</taxon>
        <taxon>Flavobacteriales</taxon>
        <taxon>Weeksellaceae</taxon>
        <taxon>Empedobacter</taxon>
    </lineage>
</organism>
<gene>
    <name evidence="1" type="ORF">E4J94_04020</name>
</gene>
<sequence>MFAITLFFSGCSSNDDDGTISKGSASAVVSGTYRGAYDSKEFDKLLFIEDLGNNKIRMSGNDRTPIEMEVQFVSEYTEDKDVMHKSGELAGVFIYTAGNKSLKFSGRRIQEDQKLIFFSGKKE</sequence>
<dbReference type="AlphaFoldDB" id="A0A4Z1BJ61"/>
<comment type="caution">
    <text evidence="1">The sequence shown here is derived from an EMBL/GenBank/DDBJ whole genome shotgun (WGS) entry which is preliminary data.</text>
</comment>
<evidence type="ECO:0000313" key="2">
    <source>
        <dbReference type="Proteomes" id="UP000297998"/>
    </source>
</evidence>
<protein>
    <submittedName>
        <fullName evidence="1">Uncharacterized protein</fullName>
    </submittedName>
</protein>
<proteinExistence type="predicted"/>
<dbReference type="RefSeq" id="WP_135834567.1">
    <property type="nucleotide sequence ID" value="NZ_SRPE01000002.1"/>
</dbReference>
<name>A0A4Z1BJ61_9FLAO</name>
<reference evidence="1 2" key="1">
    <citation type="submission" date="2019-03" db="EMBL/GenBank/DDBJ databases">
        <title>Empedobacter tilapiae sp. nov., isolated from an intestine of Nile tilapia Oreochromis niloticus.</title>
        <authorList>
            <person name="Kim Y.-O."/>
            <person name="Yoon J.-H."/>
        </authorList>
    </citation>
    <scope>NUCLEOTIDE SEQUENCE [LARGE SCALE GENOMIC DNA]</scope>
    <source>
        <strain evidence="1 2">MRS2</strain>
    </source>
</reference>
<dbReference type="EMBL" id="SRPE01000002">
    <property type="protein sequence ID" value="TGN29865.1"/>
    <property type="molecule type" value="Genomic_DNA"/>
</dbReference>
<dbReference type="Proteomes" id="UP000297998">
    <property type="component" value="Unassembled WGS sequence"/>
</dbReference>
<evidence type="ECO:0000313" key="1">
    <source>
        <dbReference type="EMBL" id="TGN29865.1"/>
    </source>
</evidence>